<organism evidence="1">
    <name type="scientific">Setaria italica</name>
    <name type="common">Foxtail millet</name>
    <name type="synonym">Panicum italicum</name>
    <dbReference type="NCBI Taxonomy" id="4555"/>
    <lineage>
        <taxon>Eukaryota</taxon>
        <taxon>Viridiplantae</taxon>
        <taxon>Streptophyta</taxon>
        <taxon>Embryophyta</taxon>
        <taxon>Tracheophyta</taxon>
        <taxon>Spermatophyta</taxon>
        <taxon>Magnoliopsida</taxon>
        <taxon>Liliopsida</taxon>
        <taxon>Poales</taxon>
        <taxon>Poaceae</taxon>
        <taxon>PACMAD clade</taxon>
        <taxon>Panicoideae</taxon>
        <taxon>Panicodae</taxon>
        <taxon>Paniceae</taxon>
        <taxon>Cenchrinae</taxon>
        <taxon>Setaria</taxon>
    </lineage>
</organism>
<evidence type="ECO:0000313" key="1">
    <source>
        <dbReference type="EMBL" id="RCV22634.1"/>
    </source>
</evidence>
<dbReference type="EMBL" id="CM003531">
    <property type="protein sequence ID" value="RCV22634.1"/>
    <property type="molecule type" value="Genomic_DNA"/>
</dbReference>
<name>A0A368QXT0_SETIT</name>
<reference evidence="1" key="2">
    <citation type="submission" date="2015-07" db="EMBL/GenBank/DDBJ databases">
        <authorList>
            <person name="Noorani M."/>
        </authorList>
    </citation>
    <scope>NUCLEOTIDE SEQUENCE</scope>
    <source>
        <strain evidence="1">Yugu1</strain>
    </source>
</reference>
<accession>A0A368QXT0</accession>
<reference evidence="1" key="1">
    <citation type="journal article" date="2012" name="Nat. Biotechnol.">
        <title>Reference genome sequence of the model plant Setaria.</title>
        <authorList>
            <person name="Bennetzen J.L."/>
            <person name="Schmutz J."/>
            <person name="Wang H."/>
            <person name="Percifield R."/>
            <person name="Hawkins J."/>
            <person name="Pontaroli A.C."/>
            <person name="Estep M."/>
            <person name="Feng L."/>
            <person name="Vaughn J.N."/>
            <person name="Grimwood J."/>
            <person name="Jenkins J."/>
            <person name="Barry K."/>
            <person name="Lindquist E."/>
            <person name="Hellsten U."/>
            <person name="Deshpande S."/>
            <person name="Wang X."/>
            <person name="Wu X."/>
            <person name="Mitros T."/>
            <person name="Triplett J."/>
            <person name="Yang X."/>
            <person name="Ye C.Y."/>
            <person name="Mauro-Herrera M."/>
            <person name="Wang L."/>
            <person name="Li P."/>
            <person name="Sharma M."/>
            <person name="Sharma R."/>
            <person name="Ronald P.C."/>
            <person name="Panaud O."/>
            <person name="Kellogg E.A."/>
            <person name="Brutnell T.P."/>
            <person name="Doust A.N."/>
            <person name="Tuskan G.A."/>
            <person name="Rokhsar D."/>
            <person name="Devos K.M."/>
        </authorList>
    </citation>
    <scope>NUCLEOTIDE SEQUENCE [LARGE SCALE GENOMIC DNA]</scope>
    <source>
        <strain evidence="1">Yugu1</strain>
    </source>
</reference>
<dbReference type="OrthoDB" id="10419549at2759"/>
<protein>
    <submittedName>
        <fullName evidence="1">Uncharacterized protein</fullName>
    </submittedName>
</protein>
<dbReference type="AlphaFoldDB" id="A0A368QXT0"/>
<proteinExistence type="predicted"/>
<sequence length="42" mass="4971">MVQACSQKWPDRQSWTKYFRNMVQPSRHGLQKSNCFLNKLGA</sequence>
<gene>
    <name evidence="1" type="ORF">SETIT_4G236200v2</name>
</gene>